<feature type="non-terminal residue" evidence="6">
    <location>
        <position position="1"/>
    </location>
</feature>
<keyword evidence="2" id="KW-0865">Zymogen</keyword>
<reference evidence="6" key="1">
    <citation type="submission" date="2023-10" db="EMBL/GenBank/DDBJ databases">
        <authorList>
            <person name="Chen Y."/>
            <person name="Shah S."/>
            <person name="Dougan E. K."/>
            <person name="Thang M."/>
            <person name="Chan C."/>
        </authorList>
    </citation>
    <scope>NUCLEOTIDE SEQUENCE [LARGE SCALE GENOMIC DNA]</scope>
</reference>
<evidence type="ECO:0000313" key="6">
    <source>
        <dbReference type="EMBL" id="CAK0849017.1"/>
    </source>
</evidence>
<evidence type="ECO:0000256" key="4">
    <source>
        <dbReference type="SAM" id="MobiDB-lite"/>
    </source>
</evidence>
<feature type="region of interest" description="Disordered" evidence="4">
    <location>
        <begin position="456"/>
        <end position="476"/>
    </location>
</feature>
<keyword evidence="7" id="KW-1185">Reference proteome</keyword>
<feature type="domain" description="Peptidase C1A papain C-terminal" evidence="5">
    <location>
        <begin position="185"/>
        <end position="406"/>
    </location>
</feature>
<organism evidence="6 7">
    <name type="scientific">Prorocentrum cordatum</name>
    <dbReference type="NCBI Taxonomy" id="2364126"/>
    <lineage>
        <taxon>Eukaryota</taxon>
        <taxon>Sar</taxon>
        <taxon>Alveolata</taxon>
        <taxon>Dinophyceae</taxon>
        <taxon>Prorocentrales</taxon>
        <taxon>Prorocentraceae</taxon>
        <taxon>Prorocentrum</taxon>
    </lineage>
</organism>
<evidence type="ECO:0000256" key="3">
    <source>
        <dbReference type="ARBA" id="ARBA00023157"/>
    </source>
</evidence>
<protein>
    <recommendedName>
        <fullName evidence="5">Peptidase C1A papain C-terminal domain-containing protein</fullName>
    </recommendedName>
</protein>
<dbReference type="PANTHER" id="PTHR12411">
    <property type="entry name" value="CYSTEINE PROTEASE FAMILY C1-RELATED"/>
    <property type="match status" value="1"/>
</dbReference>
<dbReference type="Proteomes" id="UP001189429">
    <property type="component" value="Unassembled WGS sequence"/>
</dbReference>
<dbReference type="InterPro" id="IPR039417">
    <property type="entry name" value="Peptidase_C1A_papain-like"/>
</dbReference>
<dbReference type="Pfam" id="PF00112">
    <property type="entry name" value="Peptidase_C1"/>
    <property type="match status" value="1"/>
</dbReference>
<dbReference type="SMART" id="SM00645">
    <property type="entry name" value="Pept_C1"/>
    <property type="match status" value="1"/>
</dbReference>
<evidence type="ECO:0000256" key="2">
    <source>
        <dbReference type="ARBA" id="ARBA00023145"/>
    </source>
</evidence>
<gene>
    <name evidence="6" type="ORF">PCOR1329_LOCUS41812</name>
</gene>
<evidence type="ECO:0000256" key="1">
    <source>
        <dbReference type="ARBA" id="ARBA00008455"/>
    </source>
</evidence>
<dbReference type="EMBL" id="CAUYUJ010015027">
    <property type="protein sequence ID" value="CAK0849017.1"/>
    <property type="molecule type" value="Genomic_DNA"/>
</dbReference>
<comment type="similarity">
    <text evidence="1">Belongs to the peptidase C1 family.</text>
</comment>
<accession>A0ABN9TTL5</accession>
<comment type="caution">
    <text evidence="6">The sequence shown here is derived from an EMBL/GenBank/DDBJ whole genome shotgun (WGS) entry which is preliminary data.</text>
</comment>
<dbReference type="PRINTS" id="PR00705">
    <property type="entry name" value="PAPAIN"/>
</dbReference>
<dbReference type="CDD" id="cd02248">
    <property type="entry name" value="Peptidase_C1A"/>
    <property type="match status" value="1"/>
</dbReference>
<evidence type="ECO:0000259" key="5">
    <source>
        <dbReference type="SMART" id="SM00645"/>
    </source>
</evidence>
<dbReference type="Gene3D" id="3.90.70.10">
    <property type="entry name" value="Cysteine proteinases"/>
    <property type="match status" value="1"/>
</dbReference>
<dbReference type="PROSITE" id="PS00139">
    <property type="entry name" value="THIOL_PROTEASE_CYS"/>
    <property type="match status" value="1"/>
</dbReference>
<dbReference type="Pfam" id="PF08246">
    <property type="entry name" value="Inhibitor_I29"/>
    <property type="match status" value="1"/>
</dbReference>
<dbReference type="InterPro" id="IPR000169">
    <property type="entry name" value="Pept_cys_AS"/>
</dbReference>
<sequence>HLRLPSLVRCPPHAVSSVSPPHPPQPLLCTARRSHRSTAHFTHYYTARLQPVVGPPTQMAPLTLPTAVALAVLRPAASLASDGSRLRAPSFKQYIKLHGRDYGEPGSKEYRMRAANYVPVAEAIDSHNDDPSRTWTASVNKWSDFTQEERKELYGWQHDYSGSVGGGQVAGASALNLAARAQTKLPASFSWGHLTTMQSVKEQGSCGSCWAASAVKVLEAHYEIYKKKAKNFSVQHLVSCAENTQQCGGTGGCDGATSDVAFEYIMQHGILTEEQYPYAEKSEACPSGLLAESTRAVDLGMLGWERLPANLYAPLKHTLVELGPVVVSVAADSGVNGFGIEVYESGIYNSCNRNPVLNHAMVLYGYGQTLQVSGPVDYWQLQNSWGKSWGEGGTMRMLRKGENAAWGEEFYCGVDHDPLKGPGCPGGPASITVCGTCGILYKATYPVLQWRPPAPWQQKEAAAPEPTAAQPDKTKRKFIIKDI</sequence>
<keyword evidence="3" id="KW-1015">Disulfide bond</keyword>
<feature type="compositionally biased region" description="Low complexity" evidence="4">
    <location>
        <begin position="457"/>
        <end position="471"/>
    </location>
</feature>
<dbReference type="SUPFAM" id="SSF54001">
    <property type="entry name" value="Cysteine proteinases"/>
    <property type="match status" value="1"/>
</dbReference>
<dbReference type="InterPro" id="IPR013128">
    <property type="entry name" value="Peptidase_C1A"/>
</dbReference>
<dbReference type="InterPro" id="IPR038765">
    <property type="entry name" value="Papain-like_cys_pep_sf"/>
</dbReference>
<dbReference type="InterPro" id="IPR000668">
    <property type="entry name" value="Peptidase_C1A_C"/>
</dbReference>
<dbReference type="InterPro" id="IPR013201">
    <property type="entry name" value="Prot_inhib_I29"/>
</dbReference>
<evidence type="ECO:0000313" key="7">
    <source>
        <dbReference type="Proteomes" id="UP001189429"/>
    </source>
</evidence>
<proteinExistence type="inferred from homology"/>
<name>A0ABN9TTL5_9DINO</name>